<dbReference type="CDD" id="cd00118">
    <property type="entry name" value="LysM"/>
    <property type="match status" value="1"/>
</dbReference>
<evidence type="ECO:0000313" key="16">
    <source>
        <dbReference type="EMBL" id="EPS45982.1"/>
    </source>
</evidence>
<feature type="domain" description="GH18" evidence="15">
    <location>
        <begin position="518"/>
        <end position="874"/>
    </location>
</feature>
<feature type="region of interest" description="Disordered" evidence="12">
    <location>
        <begin position="1011"/>
        <end position="1049"/>
    </location>
</feature>
<organism evidence="16 17">
    <name type="scientific">Dactylellina haptotyla (strain CBS 200.50)</name>
    <name type="common">Nematode-trapping fungus</name>
    <name type="synonym">Monacrosporium haptotylum</name>
    <dbReference type="NCBI Taxonomy" id="1284197"/>
    <lineage>
        <taxon>Eukaryota</taxon>
        <taxon>Fungi</taxon>
        <taxon>Dikarya</taxon>
        <taxon>Ascomycota</taxon>
        <taxon>Pezizomycotina</taxon>
        <taxon>Orbiliomycetes</taxon>
        <taxon>Orbiliales</taxon>
        <taxon>Orbiliaceae</taxon>
        <taxon>Dactylellina</taxon>
    </lineage>
</organism>
<dbReference type="Pfam" id="PF00704">
    <property type="entry name" value="Glyco_hydro_18"/>
    <property type="match status" value="1"/>
</dbReference>
<dbReference type="GO" id="GO:0006032">
    <property type="term" value="P:chitin catabolic process"/>
    <property type="evidence" value="ECO:0007669"/>
    <property type="project" value="UniProtKB-KW"/>
</dbReference>
<dbReference type="PROSITE" id="PS51782">
    <property type="entry name" value="LYSM"/>
    <property type="match status" value="2"/>
</dbReference>
<feature type="domain" description="LysM" evidence="14">
    <location>
        <begin position="376"/>
        <end position="424"/>
    </location>
</feature>
<keyword evidence="9 11" id="KW-0326">Glycosidase</keyword>
<dbReference type="InterPro" id="IPR018392">
    <property type="entry name" value="LysM"/>
</dbReference>
<dbReference type="EC" id="3.2.1.14" evidence="3"/>
<evidence type="ECO:0000256" key="5">
    <source>
        <dbReference type="ARBA" id="ARBA00022801"/>
    </source>
</evidence>
<name>S8CE94_DACHA</name>
<dbReference type="OMA" id="AMPASYW"/>
<gene>
    <name evidence="16" type="ORF">H072_63</name>
</gene>
<sequence>MFSVRRFTFYVAVAIFLAPLKVAGNDPPPDETIIITADTFISDLNPCPQLCSEVGNNPENWTVYDSVERLTACPETILLDFNVFNPLDSGDTTVKISACTGATTQTTKRREIDDSEMEIIVNNCAETGVWAIHLFMATLGTGDSGKSTEVIDASRKVQTFLRTTENCGSVVNFAYSNKAVLGVYVGGNTQNHAVADVVVEKFIADIQLHGLADTKIAQFCGPDSDYVIGIVANTKGDLFGVQSIVKNWTDSKCVEDPQYHILGWDDVIVKVASSPIITAESPWGTGDFRASSNMRRSYAGMPQALQPRATCSYIKVVSGDSCATLASKCKITGNQFMQYNTKANLCSTLAVGQPVCCSSGTLPDLKPKPNPDGTCASYLVKSGDYCAAIAAGRGLTVANLESFNKQTWGWTGCNNLLAGVKMCLSTGNPPLPAPITNAVCGPQVPGSRAPTSGQTLASLNPCKLNACCNIWGQCGTTAEFCTITRSATGAPGTSAPGTNGCISNCGTDVIKSAAPAQFISVAYYEAWSPQRPCLQMNVDQIDKSQYTHIHYAFAELTTNFQVDISGVQGEWNKFKAMTGIKKILSFGGWSFSTEQDSYPIFRQAVTDANRQTFANNVVAFLIAHNLDGLDFDWEYPGAPDIPNIPPGNPNDGANYLKFLKMVRAQLPSGKSLSIAAPAGFWYLQGFHPLKDFAPVLDYVIYMTYDLHGQWDYGNKWSQPGCYSGNCLRSHINSTETLNALSMITKAGIPSNKVIVGVSSYGRSFKMATTGCTTPMCRYLGPQSRAMPGRCTGTAGYISNAEIDEIARTNPSARKIYDTESTSNILVWNNTEWVAYMDNTNKGGRVGWFKGLRMGGISDWAVDLQAFVARPPPPSPTTTSTQSPWPTPTSGTIPNCIQFAYFRVADTCDTFLARYPTVTKSNLVTWNKSLGSDCSGTENVKGKNICIAYPTPDSGTAPGCRQYAYFRAADTCESFLGRYPSVTRANLIAFNTLLKSDCSGLADIRGHSVCIDAPTPPPGNPPPNPSTPPPGNPPPSPTTTPFTYPTPTSGTDRDCRKFAYWRVADTCDTFLARYPAVSEENLVAWNKLLGPDCHVSADIKGHNVCIEAPPPCNQGFRYNTLEQVQNDLANIPTNFINSYLLWAQSSSLFKAINDYRVLLNGGYDEKFDIYEQNVRLNVLPEFERWVLGHADQYFDCYIPFVPTPRRMDHCPSLRPIRGDWIVEQPCDWVVKNLTMFQNDAAEQAGIAKNWYTFQKILVDEPPPGPCGDECNIYWTGYPVLNDTIRVPDPKDNIGEALDKLRNIAQLLMDIAEYDDADELLAALYASEIPVFMAQQALQSMRDVVETANEIIEANKISFIVGFISAFLWVIPAVGSYSSSLGFQLTGFILERVGNVAIRAFSLYSLITDPTSTVTTIMGYFIGAAARPNIARMANLRLGMNPTEQAALGVFVVERTAYMRGLIYK</sequence>
<evidence type="ECO:0000256" key="1">
    <source>
        <dbReference type="ARBA" id="ARBA00000822"/>
    </source>
</evidence>
<dbReference type="Gene3D" id="3.10.50.10">
    <property type="match status" value="1"/>
</dbReference>
<evidence type="ECO:0000256" key="13">
    <source>
        <dbReference type="SAM" id="SignalP"/>
    </source>
</evidence>
<protein>
    <recommendedName>
        <fullName evidence="3">chitinase</fullName>
        <ecNumber evidence="3">3.2.1.14</ecNumber>
    </recommendedName>
</protein>
<dbReference type="PROSITE" id="PS51910">
    <property type="entry name" value="GH18_2"/>
    <property type="match status" value="1"/>
</dbReference>
<dbReference type="PANTHER" id="PTHR47700:SF2">
    <property type="entry name" value="CHITINASE"/>
    <property type="match status" value="1"/>
</dbReference>
<dbReference type="InterPro" id="IPR036861">
    <property type="entry name" value="Endochitinase-like_sf"/>
</dbReference>
<dbReference type="CDD" id="cd02878">
    <property type="entry name" value="GH18_zymocin_alpha"/>
    <property type="match status" value="1"/>
</dbReference>
<dbReference type="PANTHER" id="PTHR47700">
    <property type="entry name" value="V CHITINASE, PUTATIVE (AFU_ORTHOLOGUE AFUA_6G13720)-RELATED"/>
    <property type="match status" value="1"/>
</dbReference>
<dbReference type="SMART" id="SM00636">
    <property type="entry name" value="Glyco_18"/>
    <property type="match status" value="1"/>
</dbReference>
<keyword evidence="6" id="KW-0146">Chitin degradation</keyword>
<feature type="chain" id="PRO_5004562101" description="chitinase" evidence="13">
    <location>
        <begin position="25"/>
        <end position="1463"/>
    </location>
</feature>
<dbReference type="SUPFAM" id="SSF51445">
    <property type="entry name" value="(Trans)glycosidases"/>
    <property type="match status" value="1"/>
</dbReference>
<evidence type="ECO:0000256" key="6">
    <source>
        <dbReference type="ARBA" id="ARBA00023024"/>
    </source>
</evidence>
<dbReference type="SMART" id="SM00257">
    <property type="entry name" value="LysM"/>
    <property type="match status" value="2"/>
</dbReference>
<keyword evidence="4" id="KW-0147">Chitin-binding</keyword>
<dbReference type="InterPro" id="IPR036779">
    <property type="entry name" value="LysM_dom_sf"/>
</dbReference>
<evidence type="ECO:0000256" key="10">
    <source>
        <dbReference type="ARBA" id="ARBA00023326"/>
    </source>
</evidence>
<evidence type="ECO:0000256" key="2">
    <source>
        <dbReference type="ARBA" id="ARBA00008682"/>
    </source>
</evidence>
<dbReference type="GO" id="GO:0000272">
    <property type="term" value="P:polysaccharide catabolic process"/>
    <property type="evidence" value="ECO:0007669"/>
    <property type="project" value="UniProtKB-KW"/>
</dbReference>
<keyword evidence="8" id="KW-0119">Carbohydrate metabolism</keyword>
<evidence type="ECO:0000256" key="11">
    <source>
        <dbReference type="RuleBase" id="RU000489"/>
    </source>
</evidence>
<evidence type="ECO:0000259" key="14">
    <source>
        <dbReference type="PROSITE" id="PS51782"/>
    </source>
</evidence>
<dbReference type="CDD" id="cd00035">
    <property type="entry name" value="ChtBD1"/>
    <property type="match status" value="1"/>
</dbReference>
<evidence type="ECO:0000256" key="4">
    <source>
        <dbReference type="ARBA" id="ARBA00022669"/>
    </source>
</evidence>
<dbReference type="OrthoDB" id="73875at2759"/>
<comment type="caution">
    <text evidence="16">The sequence shown here is derived from an EMBL/GenBank/DDBJ whole genome shotgun (WGS) entry which is preliminary data.</text>
</comment>
<dbReference type="GO" id="GO:0008061">
    <property type="term" value="F:chitin binding"/>
    <property type="evidence" value="ECO:0007669"/>
    <property type="project" value="UniProtKB-KW"/>
</dbReference>
<dbReference type="SUPFAM" id="SSF54556">
    <property type="entry name" value="Chitinase insertion domain"/>
    <property type="match status" value="1"/>
</dbReference>
<dbReference type="HOGENOM" id="CLU_001482_0_0_1"/>
<feature type="domain" description="LysM" evidence="14">
    <location>
        <begin position="312"/>
        <end position="357"/>
    </location>
</feature>
<dbReference type="STRING" id="1284197.S8CE94"/>
<dbReference type="Proteomes" id="UP000015100">
    <property type="component" value="Unassembled WGS sequence"/>
</dbReference>
<dbReference type="InterPro" id="IPR001223">
    <property type="entry name" value="Glyco_hydro18_cat"/>
</dbReference>
<dbReference type="InterPro" id="IPR029070">
    <property type="entry name" value="Chitinase_insertion_sf"/>
</dbReference>
<dbReference type="SUPFAM" id="SSF57016">
    <property type="entry name" value="Plant lectins/antimicrobial peptides"/>
    <property type="match status" value="1"/>
</dbReference>
<dbReference type="EMBL" id="AQGS01000001">
    <property type="protein sequence ID" value="EPS45982.1"/>
    <property type="molecule type" value="Genomic_DNA"/>
</dbReference>
<dbReference type="InterPro" id="IPR001579">
    <property type="entry name" value="Glyco_hydro_18_chit_AS"/>
</dbReference>
<dbReference type="InterPro" id="IPR053214">
    <property type="entry name" value="LysM12-like"/>
</dbReference>
<dbReference type="InterPro" id="IPR011583">
    <property type="entry name" value="Chitinase_II/V-like_cat"/>
</dbReference>
<dbReference type="Gene3D" id="3.20.20.80">
    <property type="entry name" value="Glycosidases"/>
    <property type="match status" value="1"/>
</dbReference>
<keyword evidence="5 11" id="KW-0378">Hydrolase</keyword>
<proteinExistence type="inferred from homology"/>
<dbReference type="GO" id="GO:0008843">
    <property type="term" value="F:endochitinase activity"/>
    <property type="evidence" value="ECO:0007669"/>
    <property type="project" value="UniProtKB-EC"/>
</dbReference>
<feature type="compositionally biased region" description="Pro residues" evidence="12">
    <location>
        <begin position="1013"/>
        <end position="1037"/>
    </location>
</feature>
<evidence type="ECO:0000259" key="15">
    <source>
        <dbReference type="PROSITE" id="PS51910"/>
    </source>
</evidence>
<evidence type="ECO:0000256" key="7">
    <source>
        <dbReference type="ARBA" id="ARBA00023026"/>
    </source>
</evidence>
<comment type="similarity">
    <text evidence="2">Belongs to the glycosyl hydrolase 18 family. Chitinase class V subfamily.</text>
</comment>
<feature type="compositionally biased region" description="Low complexity" evidence="12">
    <location>
        <begin position="1038"/>
        <end position="1049"/>
    </location>
</feature>
<evidence type="ECO:0000256" key="12">
    <source>
        <dbReference type="SAM" id="MobiDB-lite"/>
    </source>
</evidence>
<feature type="signal peptide" evidence="13">
    <location>
        <begin position="1"/>
        <end position="24"/>
    </location>
</feature>
<dbReference type="InterPro" id="IPR017853">
    <property type="entry name" value="GH"/>
</dbReference>
<comment type="catalytic activity">
    <reaction evidence="1">
        <text>Random endo-hydrolysis of N-acetyl-beta-D-glucosaminide (1-&gt;4)-beta-linkages in chitin and chitodextrins.</text>
        <dbReference type="EC" id="3.2.1.14"/>
    </reaction>
</comment>
<dbReference type="SUPFAM" id="SSF54106">
    <property type="entry name" value="LysM domain"/>
    <property type="match status" value="2"/>
</dbReference>
<dbReference type="Gene3D" id="3.10.350.10">
    <property type="entry name" value="LysM domain"/>
    <property type="match status" value="2"/>
</dbReference>
<accession>S8CE94</accession>
<evidence type="ECO:0000256" key="3">
    <source>
        <dbReference type="ARBA" id="ARBA00012729"/>
    </source>
</evidence>
<evidence type="ECO:0000256" key="9">
    <source>
        <dbReference type="ARBA" id="ARBA00023295"/>
    </source>
</evidence>
<evidence type="ECO:0000313" key="17">
    <source>
        <dbReference type="Proteomes" id="UP000015100"/>
    </source>
</evidence>
<keyword evidence="10" id="KW-0624">Polysaccharide degradation</keyword>
<evidence type="ECO:0000256" key="8">
    <source>
        <dbReference type="ARBA" id="ARBA00023277"/>
    </source>
</evidence>
<reference evidence="16 17" key="1">
    <citation type="journal article" date="2013" name="PLoS Genet.">
        <title>Genomic mechanisms accounting for the adaptation to parasitism in nematode-trapping fungi.</title>
        <authorList>
            <person name="Meerupati T."/>
            <person name="Andersson K.M."/>
            <person name="Friman E."/>
            <person name="Kumar D."/>
            <person name="Tunlid A."/>
            <person name="Ahren D."/>
        </authorList>
    </citation>
    <scope>NUCLEOTIDE SEQUENCE [LARGE SCALE GENOMIC DNA]</scope>
    <source>
        <strain evidence="16 17">CBS 200.50</strain>
    </source>
</reference>
<reference evidence="17" key="2">
    <citation type="submission" date="2013-04" db="EMBL/GenBank/DDBJ databases">
        <title>Genomic mechanisms accounting for the adaptation to parasitism in nematode-trapping fungi.</title>
        <authorList>
            <person name="Ahren D.G."/>
        </authorList>
    </citation>
    <scope>NUCLEOTIDE SEQUENCE [LARGE SCALE GENOMIC DNA]</scope>
    <source>
        <strain evidence="17">CBS 200.50</strain>
    </source>
</reference>
<keyword evidence="7" id="KW-0843">Virulence</keyword>
<dbReference type="PROSITE" id="PS01095">
    <property type="entry name" value="GH18_1"/>
    <property type="match status" value="1"/>
</dbReference>
<keyword evidence="17" id="KW-1185">Reference proteome</keyword>
<keyword evidence="13" id="KW-0732">Signal</keyword>
<dbReference type="eggNOG" id="KOG2806">
    <property type="taxonomic scope" value="Eukaryota"/>
</dbReference>
<dbReference type="Pfam" id="PF01476">
    <property type="entry name" value="LysM"/>
    <property type="match status" value="2"/>
</dbReference>